<dbReference type="Pfam" id="PF00248">
    <property type="entry name" value="Aldo_ket_red"/>
    <property type="match status" value="1"/>
</dbReference>
<feature type="active site" description="Proton donor" evidence="4">
    <location>
        <position position="42"/>
    </location>
</feature>
<sequence length="307" mass="34823">MEELTKLSGPVSALQSLDRQVYEAVCHAIDLGYRHFDCAYYYGNEDQIGDAIKDKIEEGVITREDLFVTSKLWSTFMSNHDLMKKCLRESLEKLKLDYVDLYLMHWPYAMSPGDSLIPMTADGKFDFADDVDYVDVWKGMEVLLDQGLTKSIGVCNFNTKQLERLLGEASIKPVTNQIEVHPYLTQKKMAEFCKANDIVITAYSPLSNPTNPFRAKVPVILKDQTVNDIATRCEKTPAQVLIRYQVQLGNITIPKSASKSRLEENMSVFDFELSDEDMKLLDGLNCNGRSCIVPTTEAAKHYPFTEE</sequence>
<evidence type="ECO:0000313" key="8">
    <source>
        <dbReference type="EMBL" id="CAG6606331.1"/>
    </source>
</evidence>
<dbReference type="SUPFAM" id="SSF51430">
    <property type="entry name" value="NAD(P)-linked oxidoreductase"/>
    <property type="match status" value="1"/>
</dbReference>
<organism evidence="8">
    <name type="scientific">Cacopsylla melanoneura</name>
    <dbReference type="NCBI Taxonomy" id="428564"/>
    <lineage>
        <taxon>Eukaryota</taxon>
        <taxon>Metazoa</taxon>
        <taxon>Ecdysozoa</taxon>
        <taxon>Arthropoda</taxon>
        <taxon>Hexapoda</taxon>
        <taxon>Insecta</taxon>
        <taxon>Pterygota</taxon>
        <taxon>Neoptera</taxon>
        <taxon>Paraneoptera</taxon>
        <taxon>Hemiptera</taxon>
        <taxon>Sternorrhyncha</taxon>
        <taxon>Psylloidea</taxon>
        <taxon>Psyllidae</taxon>
        <taxon>Psyllinae</taxon>
        <taxon>Cacopsylla</taxon>
    </lineage>
</organism>
<dbReference type="EMBL" id="HBUF01003162">
    <property type="protein sequence ID" value="CAG6606331.1"/>
    <property type="molecule type" value="Transcribed_RNA"/>
</dbReference>
<evidence type="ECO:0000256" key="1">
    <source>
        <dbReference type="ARBA" id="ARBA00007905"/>
    </source>
</evidence>
<dbReference type="EMBL" id="HBUF01003163">
    <property type="protein sequence ID" value="CAG6606332.1"/>
    <property type="molecule type" value="Transcribed_RNA"/>
</dbReference>
<name>A0A8D8LJ93_9HEMI</name>
<evidence type="ECO:0000256" key="6">
    <source>
        <dbReference type="PIRSR" id="PIRSR000097-3"/>
    </source>
</evidence>
<dbReference type="PROSITE" id="PS00798">
    <property type="entry name" value="ALDOKETO_REDUCTASE_1"/>
    <property type="match status" value="1"/>
</dbReference>
<accession>A0A8D8LJ93</accession>
<evidence type="ECO:0000256" key="3">
    <source>
        <dbReference type="ARBA" id="ARBA00023002"/>
    </source>
</evidence>
<dbReference type="InterPro" id="IPR020471">
    <property type="entry name" value="AKR"/>
</dbReference>
<evidence type="ECO:0000256" key="5">
    <source>
        <dbReference type="PIRSR" id="PIRSR000097-2"/>
    </source>
</evidence>
<dbReference type="InterPro" id="IPR023210">
    <property type="entry name" value="NADP_OxRdtase_dom"/>
</dbReference>
<dbReference type="GO" id="GO:0016491">
    <property type="term" value="F:oxidoreductase activity"/>
    <property type="evidence" value="ECO:0007669"/>
    <property type="project" value="UniProtKB-KW"/>
</dbReference>
<protein>
    <submittedName>
        <fullName evidence="8">Aldo-keto reductase family 1 member B10</fullName>
    </submittedName>
</protein>
<dbReference type="PROSITE" id="PS00063">
    <property type="entry name" value="ALDOKETO_REDUCTASE_3"/>
    <property type="match status" value="1"/>
</dbReference>
<keyword evidence="2" id="KW-0521">NADP</keyword>
<dbReference type="InterPro" id="IPR036812">
    <property type="entry name" value="NAD(P)_OxRdtase_dom_sf"/>
</dbReference>
<dbReference type="PIRSF" id="PIRSF000097">
    <property type="entry name" value="AKR"/>
    <property type="match status" value="1"/>
</dbReference>
<evidence type="ECO:0000256" key="2">
    <source>
        <dbReference type="ARBA" id="ARBA00022857"/>
    </source>
</evidence>
<dbReference type="AlphaFoldDB" id="A0A8D8LJ93"/>
<dbReference type="Gene3D" id="3.20.20.100">
    <property type="entry name" value="NADP-dependent oxidoreductase domain"/>
    <property type="match status" value="1"/>
</dbReference>
<feature type="binding site" evidence="5">
    <location>
        <position position="105"/>
    </location>
    <ligand>
        <name>substrate</name>
    </ligand>
</feature>
<dbReference type="PROSITE" id="PS00062">
    <property type="entry name" value="ALDOKETO_REDUCTASE_2"/>
    <property type="match status" value="1"/>
</dbReference>
<dbReference type="FunFam" id="3.20.20.100:FF:000006">
    <property type="entry name" value="Aldo-keto reductase family 1 member A1"/>
    <property type="match status" value="1"/>
</dbReference>
<dbReference type="InterPro" id="IPR018170">
    <property type="entry name" value="Aldo/ket_reductase_CS"/>
</dbReference>
<evidence type="ECO:0000256" key="4">
    <source>
        <dbReference type="PIRSR" id="PIRSR000097-1"/>
    </source>
</evidence>
<comment type="similarity">
    <text evidence="1">Belongs to the aldo/keto reductase family.</text>
</comment>
<feature type="site" description="Lowers pKa of active site Tyr" evidence="6">
    <location>
        <position position="71"/>
    </location>
</feature>
<proteinExistence type="inferred from homology"/>
<reference evidence="8" key="1">
    <citation type="submission" date="2021-05" db="EMBL/GenBank/DDBJ databases">
        <authorList>
            <person name="Alioto T."/>
            <person name="Alioto T."/>
            <person name="Gomez Garrido J."/>
        </authorList>
    </citation>
    <scope>NUCLEOTIDE SEQUENCE</scope>
</reference>
<feature type="domain" description="NADP-dependent oxidoreductase" evidence="7">
    <location>
        <begin position="18"/>
        <end position="284"/>
    </location>
</feature>
<dbReference type="PANTHER" id="PTHR11732">
    <property type="entry name" value="ALDO/KETO REDUCTASE"/>
    <property type="match status" value="1"/>
</dbReference>
<keyword evidence="3" id="KW-0560">Oxidoreductase</keyword>
<evidence type="ECO:0000259" key="7">
    <source>
        <dbReference type="Pfam" id="PF00248"/>
    </source>
</evidence>
<dbReference type="PRINTS" id="PR00069">
    <property type="entry name" value="ALDKETRDTASE"/>
</dbReference>